<dbReference type="PRINTS" id="PR00081">
    <property type="entry name" value="GDHRDH"/>
</dbReference>
<dbReference type="CDD" id="cd05369">
    <property type="entry name" value="TER_DECR_SDR_a"/>
    <property type="match status" value="1"/>
</dbReference>
<dbReference type="GO" id="GO:0009062">
    <property type="term" value="P:fatty acid catabolic process"/>
    <property type="evidence" value="ECO:0007669"/>
    <property type="project" value="InterPro"/>
</dbReference>
<dbReference type="AlphaFoldDB" id="A0AAE1D1A8"/>
<evidence type="ECO:0000313" key="12">
    <source>
        <dbReference type="Proteomes" id="UP001283361"/>
    </source>
</evidence>
<comment type="catalytic activity">
    <reaction evidence="8">
        <text>a (2E,4E)-dienoyl-CoA + NADPH + H(+) = a 4,5-saturated-(3E)-enoyl-CoA + NADP(+)</text>
        <dbReference type="Rhea" id="RHEA:45912"/>
        <dbReference type="ChEBI" id="CHEBI:15378"/>
        <dbReference type="ChEBI" id="CHEBI:57783"/>
        <dbReference type="ChEBI" id="CHEBI:58349"/>
        <dbReference type="ChEBI" id="CHEBI:85101"/>
        <dbReference type="ChEBI" id="CHEBI:85493"/>
        <dbReference type="EC" id="1.3.1.124"/>
    </reaction>
</comment>
<reference evidence="11" key="1">
    <citation type="journal article" date="2023" name="G3 (Bethesda)">
        <title>A reference genome for the long-term kleptoplast-retaining sea slug Elysia crispata morphotype clarki.</title>
        <authorList>
            <person name="Eastman K.E."/>
            <person name="Pendleton A.L."/>
            <person name="Shaikh M.A."/>
            <person name="Suttiyut T."/>
            <person name="Ogas R."/>
            <person name="Tomko P."/>
            <person name="Gavelis G."/>
            <person name="Widhalm J.R."/>
            <person name="Wisecaver J.H."/>
        </authorList>
    </citation>
    <scope>NUCLEOTIDE SEQUENCE</scope>
    <source>
        <strain evidence="11">ECLA1</strain>
    </source>
</reference>
<evidence type="ECO:0000256" key="1">
    <source>
        <dbReference type="ARBA" id="ARBA00022857"/>
    </source>
</evidence>
<name>A0AAE1D1A8_9GAST</name>
<comment type="subunit">
    <text evidence="4">Monomer, dimer and oligomer.</text>
</comment>
<keyword evidence="12" id="KW-1185">Reference proteome</keyword>
<accession>A0AAE1D1A8</accession>
<dbReference type="GO" id="GO:0008670">
    <property type="term" value="F:2,4-dienoyl-CoA reductase (NADPH) activity"/>
    <property type="evidence" value="ECO:0007669"/>
    <property type="project" value="InterPro"/>
</dbReference>
<dbReference type="GO" id="GO:0005777">
    <property type="term" value="C:peroxisome"/>
    <property type="evidence" value="ECO:0007669"/>
    <property type="project" value="TreeGrafter"/>
</dbReference>
<dbReference type="EC" id="1.3.1.124" evidence="5"/>
<dbReference type="InterPro" id="IPR045017">
    <property type="entry name" value="DECR2-like"/>
</dbReference>
<dbReference type="PANTHER" id="PTHR43296:SF2">
    <property type="entry name" value="PEROXISOMAL 2,4-DIENOYL-COA REDUCTASE [(3E)-ENOYL-COA-PRODUCING]"/>
    <property type="match status" value="1"/>
</dbReference>
<protein>
    <recommendedName>
        <fullName evidence="6">Peroxisomal 2,4-dienoyl-CoA reductase [(3E)-enoyl-CoA-producing]</fullName>
        <ecNumber evidence="5">1.3.1.124</ecNumber>
    </recommendedName>
    <alternativeName>
        <fullName evidence="7">2,4-dienoyl-CoA reductase 2</fullName>
    </alternativeName>
</protein>
<evidence type="ECO:0000256" key="8">
    <source>
        <dbReference type="ARBA" id="ARBA00048009"/>
    </source>
</evidence>
<evidence type="ECO:0000256" key="6">
    <source>
        <dbReference type="ARBA" id="ARBA00026221"/>
    </source>
</evidence>
<evidence type="ECO:0000256" key="5">
    <source>
        <dbReference type="ARBA" id="ARBA00026117"/>
    </source>
</evidence>
<evidence type="ECO:0000256" key="10">
    <source>
        <dbReference type="ARBA" id="ARBA00048631"/>
    </source>
</evidence>
<evidence type="ECO:0000256" key="4">
    <source>
        <dbReference type="ARBA" id="ARBA00025939"/>
    </source>
</evidence>
<dbReference type="SUPFAM" id="SSF51735">
    <property type="entry name" value="NAD(P)-binding Rossmann-fold domains"/>
    <property type="match status" value="1"/>
</dbReference>
<keyword evidence="2" id="KW-0560">Oxidoreductase</keyword>
<keyword evidence="1" id="KW-0521">NADP</keyword>
<comment type="catalytic activity">
    <reaction evidence="10">
        <text>(2E,4Z,7Z,10Z,13Z,16Z,19Z)-docosaheptaenoyl-CoA + NADPH + H(+) = (3E,7Z,10Z,13Z,16Z,19Z)-docosahexaenoyl-CoA + NADP(+)</text>
        <dbReference type="Rhea" id="RHEA:44920"/>
        <dbReference type="ChEBI" id="CHEBI:15378"/>
        <dbReference type="ChEBI" id="CHEBI:57783"/>
        <dbReference type="ChEBI" id="CHEBI:58349"/>
        <dbReference type="ChEBI" id="CHEBI:77559"/>
        <dbReference type="ChEBI" id="CHEBI:84791"/>
    </reaction>
</comment>
<evidence type="ECO:0000256" key="7">
    <source>
        <dbReference type="ARBA" id="ARBA00030890"/>
    </source>
</evidence>
<sequence>MASKVVTETCLEDYRYSFRSDILSGKVAFITGGGSGICFTIAEVFMRHGCRTVIVGRNMEKLKKSSETLTKATGVKCFPAQADVRKPLEVIAAVEKCLQEFGRLDIVVNGAAGNFLCPLEDMSFNAFKTIQEIDILGTYNVSKVAFDKYLKDHGGVIIHITALLHLRGTLLQAHVGVAKAGIETLSKHQAVEWGPKGVRVMCVAPGPVEATEGYNRLTMGVSADQIRQIIPIGQIGTRQEMGEICLFLATDMAGQLTGSTIYADGGIWMANGNEREQMQSYKQWRSKL</sequence>
<evidence type="ECO:0000256" key="3">
    <source>
        <dbReference type="ARBA" id="ARBA00025787"/>
    </source>
</evidence>
<gene>
    <name evidence="11" type="ORF">RRG08_030520</name>
</gene>
<dbReference type="InterPro" id="IPR036291">
    <property type="entry name" value="NAD(P)-bd_dom_sf"/>
</dbReference>
<dbReference type="Pfam" id="PF13561">
    <property type="entry name" value="adh_short_C2"/>
    <property type="match status" value="1"/>
</dbReference>
<evidence type="ECO:0000313" key="11">
    <source>
        <dbReference type="EMBL" id="KAK3751495.1"/>
    </source>
</evidence>
<evidence type="ECO:0000256" key="2">
    <source>
        <dbReference type="ARBA" id="ARBA00023002"/>
    </source>
</evidence>
<dbReference type="PANTHER" id="PTHR43296">
    <property type="entry name" value="PEROXISOMAL 2,4-DIENOYL-COA REDUCTASE"/>
    <property type="match status" value="1"/>
</dbReference>
<dbReference type="EMBL" id="JAWDGP010005816">
    <property type="protein sequence ID" value="KAK3751495.1"/>
    <property type="molecule type" value="Genomic_DNA"/>
</dbReference>
<evidence type="ECO:0000256" key="9">
    <source>
        <dbReference type="ARBA" id="ARBA00048340"/>
    </source>
</evidence>
<dbReference type="Gene3D" id="3.40.50.720">
    <property type="entry name" value="NAD(P)-binding Rossmann-like Domain"/>
    <property type="match status" value="1"/>
</dbReference>
<comment type="similarity">
    <text evidence="3">Belongs to the short-chain dehydrogenases/reductases (SDR) family. 2,4-dienoyl-CoA reductase subfamily.</text>
</comment>
<comment type="catalytic activity">
    <reaction evidence="9">
        <text>a (2E,4Z)-dienoyl-CoA + NADPH + H(+) = a 4,5-saturated-(3E)-enoyl-CoA + NADP(+)</text>
        <dbReference type="Rhea" id="RHEA:61892"/>
        <dbReference type="ChEBI" id="CHEBI:15378"/>
        <dbReference type="ChEBI" id="CHEBI:57783"/>
        <dbReference type="ChEBI" id="CHEBI:58349"/>
        <dbReference type="ChEBI" id="CHEBI:85099"/>
        <dbReference type="ChEBI" id="CHEBI:85493"/>
        <dbReference type="EC" id="1.3.1.124"/>
    </reaction>
</comment>
<dbReference type="InterPro" id="IPR002347">
    <property type="entry name" value="SDR_fam"/>
</dbReference>
<proteinExistence type="inferred from homology"/>
<comment type="caution">
    <text evidence="11">The sequence shown here is derived from an EMBL/GenBank/DDBJ whole genome shotgun (WGS) entry which is preliminary data.</text>
</comment>
<dbReference type="Proteomes" id="UP001283361">
    <property type="component" value="Unassembled WGS sequence"/>
</dbReference>
<organism evidence="11 12">
    <name type="scientific">Elysia crispata</name>
    <name type="common">lettuce slug</name>
    <dbReference type="NCBI Taxonomy" id="231223"/>
    <lineage>
        <taxon>Eukaryota</taxon>
        <taxon>Metazoa</taxon>
        <taxon>Spiralia</taxon>
        <taxon>Lophotrochozoa</taxon>
        <taxon>Mollusca</taxon>
        <taxon>Gastropoda</taxon>
        <taxon>Heterobranchia</taxon>
        <taxon>Euthyneura</taxon>
        <taxon>Panpulmonata</taxon>
        <taxon>Sacoglossa</taxon>
        <taxon>Placobranchoidea</taxon>
        <taxon>Plakobranchidae</taxon>
        <taxon>Elysia</taxon>
    </lineage>
</organism>